<evidence type="ECO:0000256" key="11">
    <source>
        <dbReference type="ARBA" id="ARBA00023078"/>
    </source>
</evidence>
<dbReference type="InterPro" id="IPR039428">
    <property type="entry name" value="NUOK/Mnh_C1-like"/>
</dbReference>
<evidence type="ECO:0000256" key="9">
    <source>
        <dbReference type="ARBA" id="ARBA00022989"/>
    </source>
</evidence>
<evidence type="ECO:0000256" key="1">
    <source>
        <dbReference type="ARBA" id="ARBA00004141"/>
    </source>
</evidence>
<keyword evidence="11" id="KW-0793">Thylakoid</keyword>
<comment type="subcellular location">
    <subcellularLocation>
        <location evidence="1">Membrane</location>
        <topology evidence="1">Multi-pass membrane protein</topology>
    </subcellularLocation>
</comment>
<keyword evidence="4" id="KW-0934">Plastid</keyword>
<evidence type="ECO:0000256" key="4">
    <source>
        <dbReference type="ARBA" id="ARBA00022528"/>
    </source>
</evidence>
<dbReference type="GO" id="GO:0048038">
    <property type="term" value="F:quinone binding"/>
    <property type="evidence" value="ECO:0007669"/>
    <property type="project" value="UniProtKB-KW"/>
</dbReference>
<keyword evidence="9" id="KW-1133">Transmembrane helix</keyword>
<keyword evidence="10" id="KW-0520">NAD</keyword>
<keyword evidence="7" id="KW-0521">NADP</keyword>
<dbReference type="EMBL" id="AP019299">
    <property type="protein sequence ID" value="BBG98644.1"/>
    <property type="molecule type" value="Genomic_DNA"/>
</dbReference>
<accession>A0A4Y1R3K9</accession>
<sequence>NTLDFVDLTLDEYDLETCGDCFDLPVEFYDTISALPRLLRECKFLESLTLKRNASLEIGKSMRTSDKSLRTPNLPRSYGSTLQAGRVKDSRYLCLIYGLVTSRNMVRALMCLELILNAVNINFVTFSDFFDSRQLKGNILSIFVITIAAAEAAIVT</sequence>
<comment type="similarity">
    <text evidence="2">Belongs to the complex I subunit 4L family.</text>
</comment>
<evidence type="ECO:0000256" key="8">
    <source>
        <dbReference type="ARBA" id="ARBA00022957"/>
    </source>
</evidence>
<dbReference type="PANTHER" id="PTHR11434">
    <property type="entry name" value="NADH-UBIQUINONE OXIDOREDUCTASE SUBUNIT ND4L"/>
    <property type="match status" value="1"/>
</dbReference>
<evidence type="ECO:0000256" key="7">
    <source>
        <dbReference type="ARBA" id="ARBA00022857"/>
    </source>
</evidence>
<reference evidence="13" key="1">
    <citation type="journal article" date="2019" name="Science">
        <title>Mutation of a bHLH transcription factor allowed almond domestication.</title>
        <authorList>
            <person name="Sanchez-Perez R."/>
            <person name="Pavan S."/>
            <person name="Mazzeo R."/>
            <person name="Moldovan C."/>
            <person name="Aiese Cigliano R."/>
            <person name="Del Cueto J."/>
            <person name="Ricciardi F."/>
            <person name="Lotti C."/>
            <person name="Ricciardi L."/>
            <person name="Dicenta F."/>
            <person name="Lopez-Marques R.L."/>
            <person name="Lindberg Moller B."/>
        </authorList>
    </citation>
    <scope>NUCLEOTIDE SEQUENCE</scope>
</reference>
<dbReference type="GO" id="GO:0042773">
    <property type="term" value="P:ATP synthesis coupled electron transport"/>
    <property type="evidence" value="ECO:0007669"/>
    <property type="project" value="InterPro"/>
</dbReference>
<keyword evidence="4" id="KW-0150">Chloroplast</keyword>
<dbReference type="AlphaFoldDB" id="A0A4Y1R3K9"/>
<keyword evidence="6" id="KW-0874">Quinone</keyword>
<organism evidence="13">
    <name type="scientific">Prunus dulcis</name>
    <name type="common">Almond</name>
    <name type="synonym">Amygdalus dulcis</name>
    <dbReference type="NCBI Taxonomy" id="3755"/>
    <lineage>
        <taxon>Eukaryota</taxon>
        <taxon>Viridiplantae</taxon>
        <taxon>Streptophyta</taxon>
        <taxon>Embryophyta</taxon>
        <taxon>Tracheophyta</taxon>
        <taxon>Spermatophyta</taxon>
        <taxon>Magnoliopsida</taxon>
        <taxon>eudicotyledons</taxon>
        <taxon>Gunneridae</taxon>
        <taxon>Pentapetalae</taxon>
        <taxon>rosids</taxon>
        <taxon>fabids</taxon>
        <taxon>Rosales</taxon>
        <taxon>Rosaceae</taxon>
        <taxon>Amygdaloideae</taxon>
        <taxon>Amygdaleae</taxon>
        <taxon>Prunus</taxon>
    </lineage>
</organism>
<evidence type="ECO:0000256" key="6">
    <source>
        <dbReference type="ARBA" id="ARBA00022719"/>
    </source>
</evidence>
<keyword evidence="5" id="KW-0812">Transmembrane</keyword>
<keyword evidence="3" id="KW-0813">Transport</keyword>
<feature type="non-terminal residue" evidence="13">
    <location>
        <position position="1"/>
    </location>
</feature>
<proteinExistence type="inferred from homology"/>
<name>A0A4Y1R3K9_PRUDU</name>
<evidence type="ECO:0000256" key="10">
    <source>
        <dbReference type="ARBA" id="ARBA00023027"/>
    </source>
</evidence>
<dbReference type="GO" id="GO:0016651">
    <property type="term" value="F:oxidoreductase activity, acting on NAD(P)H"/>
    <property type="evidence" value="ECO:0007669"/>
    <property type="project" value="InterPro"/>
</dbReference>
<dbReference type="Gene3D" id="1.10.287.3510">
    <property type="match status" value="1"/>
</dbReference>
<evidence type="ECO:0000256" key="3">
    <source>
        <dbReference type="ARBA" id="ARBA00022448"/>
    </source>
</evidence>
<dbReference type="InterPro" id="IPR001133">
    <property type="entry name" value="NADH_UbQ_OxRdtase_chain4L/K"/>
</dbReference>
<protein>
    <submittedName>
        <fullName evidence="13">Uncharacterized protein</fullName>
    </submittedName>
</protein>
<keyword evidence="12" id="KW-0472">Membrane</keyword>
<dbReference type="Pfam" id="PF00420">
    <property type="entry name" value="Oxidored_q2"/>
    <property type="match status" value="1"/>
</dbReference>
<evidence type="ECO:0000256" key="5">
    <source>
        <dbReference type="ARBA" id="ARBA00022692"/>
    </source>
</evidence>
<evidence type="ECO:0000256" key="12">
    <source>
        <dbReference type="ARBA" id="ARBA00023136"/>
    </source>
</evidence>
<evidence type="ECO:0000256" key="2">
    <source>
        <dbReference type="ARBA" id="ARBA00010519"/>
    </source>
</evidence>
<dbReference type="GO" id="GO:0030964">
    <property type="term" value="C:NADH dehydrogenase complex"/>
    <property type="evidence" value="ECO:0007669"/>
    <property type="project" value="TreeGrafter"/>
</dbReference>
<dbReference type="PANTHER" id="PTHR11434:SF16">
    <property type="entry name" value="NADH-UBIQUINONE OXIDOREDUCTASE CHAIN 4L"/>
    <property type="match status" value="1"/>
</dbReference>
<evidence type="ECO:0000313" key="13">
    <source>
        <dbReference type="EMBL" id="BBG98644.1"/>
    </source>
</evidence>
<gene>
    <name evidence="13" type="ORF">Prudu_008105</name>
</gene>
<keyword evidence="8" id="KW-0618">Plastoquinone</keyword>